<comment type="caution">
    <text evidence="6">The sequence shown here is derived from an EMBL/GenBank/DDBJ whole genome shotgun (WGS) entry which is preliminary data.</text>
</comment>
<dbReference type="InterPro" id="IPR027417">
    <property type="entry name" value="P-loop_NTPase"/>
</dbReference>
<dbReference type="Pfam" id="PF13476">
    <property type="entry name" value="AAA_23"/>
    <property type="match status" value="1"/>
</dbReference>
<feature type="coiled-coil region" evidence="4">
    <location>
        <begin position="216"/>
        <end position="274"/>
    </location>
</feature>
<comment type="similarity">
    <text evidence="1">Belongs to the SMC family. SbcC subfamily.</text>
</comment>
<organism evidence="6 7">
    <name type="scientific">Virgibacillus pantothenticus</name>
    <dbReference type="NCBI Taxonomy" id="1473"/>
    <lineage>
        <taxon>Bacteria</taxon>
        <taxon>Bacillati</taxon>
        <taxon>Bacillota</taxon>
        <taxon>Bacilli</taxon>
        <taxon>Bacillales</taxon>
        <taxon>Bacillaceae</taxon>
        <taxon>Virgibacillus</taxon>
    </lineage>
</organism>
<dbReference type="PANTHER" id="PTHR32114">
    <property type="entry name" value="ABC TRANSPORTER ABCH.3"/>
    <property type="match status" value="1"/>
</dbReference>
<evidence type="ECO:0000256" key="4">
    <source>
        <dbReference type="SAM" id="Coils"/>
    </source>
</evidence>
<sequence>MQIEFKSLKLQNFKSHQDLTVNFGERTVITGDNAKGKSTIPEAITWLLYGTDTLGSKLDPSPITYEADETMVSLLMDIDGTELLLGRELKKGKAKYYINEVPSKATDFNEMLGQYFNKSMFLSLFNPNYFFTLKWTEQREMILQYVSAPSNKEVFKELPEAQAKKLAELLKKHSLDDLEKIHRTNKNKLDKQYIAAQSRTKTLKEQLENNAPKVPLESLQAELSVLTKQRDEIEKVTDVAGDTNSRINIINSKIESLTIQIERGREQHAKVKNTQIEQNCYACGQELTEEAKAEALKSVDANAKAIARNVNPMIKERKALREELATLEYIDVSEQLEKARKLQEQINPIEQEINKYKHFEAMKEQLEEAQQAEKQILVSLNESIFIIDSIKDFRAKEAELQAKKVQDLFETLSINLFEELKNGEIKATFEIEMDGKGYSKLSLSESIRAGLELREVLSQQSNINVPVFVDNAESITKFKEPTGQLIMARVVAEQELKIVGDK</sequence>
<dbReference type="Gene3D" id="1.10.287.510">
    <property type="entry name" value="Helix hairpin bin"/>
    <property type="match status" value="1"/>
</dbReference>
<evidence type="ECO:0000313" key="6">
    <source>
        <dbReference type="EMBL" id="KNE19688.1"/>
    </source>
</evidence>
<dbReference type="Gene3D" id="3.40.50.300">
    <property type="entry name" value="P-loop containing nucleotide triphosphate hydrolases"/>
    <property type="match status" value="1"/>
</dbReference>
<reference evidence="7" key="1">
    <citation type="submission" date="2015-07" db="EMBL/GenBank/DDBJ databases">
        <title>Fjat-10053 dsm26.</title>
        <authorList>
            <person name="Liu B."/>
            <person name="Wang J."/>
            <person name="Zhu Y."/>
            <person name="Liu G."/>
            <person name="Chen Q."/>
            <person name="Chen Z."/>
            <person name="Lan J."/>
            <person name="Che J."/>
            <person name="Ge C."/>
            <person name="Shi H."/>
            <person name="Pan Z."/>
            <person name="Liu X."/>
        </authorList>
    </citation>
    <scope>NUCLEOTIDE SEQUENCE [LARGE SCALE GENOMIC DNA]</scope>
    <source>
        <strain evidence="7">DSM 26</strain>
    </source>
</reference>
<gene>
    <name evidence="6" type="ORF">AFK71_14660</name>
</gene>
<protein>
    <recommendedName>
        <fullName evidence="3">Nuclease SbcCD subunit C</fullName>
    </recommendedName>
</protein>
<accession>A0A0L0QN59</accession>
<comment type="subunit">
    <text evidence="2">Heterodimer of SbcC and SbcD.</text>
</comment>
<evidence type="ECO:0000256" key="1">
    <source>
        <dbReference type="ARBA" id="ARBA00006930"/>
    </source>
</evidence>
<dbReference type="PATRIC" id="fig|1473.5.peg.1573"/>
<keyword evidence="7" id="KW-1185">Reference proteome</keyword>
<dbReference type="GeneID" id="66871267"/>
<dbReference type="EMBL" id="LGTO01000007">
    <property type="protein sequence ID" value="KNE19688.1"/>
    <property type="molecule type" value="Genomic_DNA"/>
</dbReference>
<proteinExistence type="inferred from homology"/>
<feature type="coiled-coil region" evidence="4">
    <location>
        <begin position="332"/>
        <end position="415"/>
    </location>
</feature>
<dbReference type="RefSeq" id="WP_050352235.1">
    <property type="nucleotide sequence ID" value="NZ_CP073011.1"/>
</dbReference>
<dbReference type="AlphaFoldDB" id="A0A0L0QN59"/>
<evidence type="ECO:0000313" key="7">
    <source>
        <dbReference type="Proteomes" id="UP000036780"/>
    </source>
</evidence>
<dbReference type="OrthoDB" id="1698838at2"/>
<evidence type="ECO:0000256" key="3">
    <source>
        <dbReference type="ARBA" id="ARBA00013368"/>
    </source>
</evidence>
<keyword evidence="4" id="KW-0175">Coiled coil</keyword>
<evidence type="ECO:0000259" key="5">
    <source>
        <dbReference type="Pfam" id="PF13476"/>
    </source>
</evidence>
<dbReference type="GO" id="GO:0016887">
    <property type="term" value="F:ATP hydrolysis activity"/>
    <property type="evidence" value="ECO:0007669"/>
    <property type="project" value="InterPro"/>
</dbReference>
<dbReference type="Proteomes" id="UP000036780">
    <property type="component" value="Unassembled WGS sequence"/>
</dbReference>
<dbReference type="GO" id="GO:0006302">
    <property type="term" value="P:double-strand break repair"/>
    <property type="evidence" value="ECO:0007669"/>
    <property type="project" value="InterPro"/>
</dbReference>
<dbReference type="SUPFAM" id="SSF52540">
    <property type="entry name" value="P-loop containing nucleoside triphosphate hydrolases"/>
    <property type="match status" value="1"/>
</dbReference>
<feature type="domain" description="Rad50/SbcC-type AAA" evidence="5">
    <location>
        <begin position="7"/>
        <end position="262"/>
    </location>
</feature>
<name>A0A0L0QN59_VIRPA</name>
<dbReference type="PANTHER" id="PTHR32114:SF2">
    <property type="entry name" value="ABC TRANSPORTER ABCH.3"/>
    <property type="match status" value="1"/>
</dbReference>
<dbReference type="InterPro" id="IPR038729">
    <property type="entry name" value="Rad50/SbcC_AAA"/>
</dbReference>
<evidence type="ECO:0000256" key="2">
    <source>
        <dbReference type="ARBA" id="ARBA00011322"/>
    </source>
</evidence>